<dbReference type="VEuPathDB" id="AmoebaDB:EHI5A_060540"/>
<dbReference type="PROSITE" id="PS50096">
    <property type="entry name" value="IQ"/>
    <property type="match status" value="1"/>
</dbReference>
<dbReference type="InterPro" id="IPR000219">
    <property type="entry name" value="DH_dom"/>
</dbReference>
<feature type="compositionally biased region" description="Basic and acidic residues" evidence="1">
    <location>
        <begin position="311"/>
        <end position="327"/>
    </location>
</feature>
<evidence type="ECO:0000256" key="1">
    <source>
        <dbReference type="SAM" id="MobiDB-lite"/>
    </source>
</evidence>
<name>A0A5K1U9S3_ENTHI</name>
<feature type="compositionally biased region" description="Basic and acidic residues" evidence="1">
    <location>
        <begin position="261"/>
        <end position="276"/>
    </location>
</feature>
<accession>A0A5K1U9S3</accession>
<dbReference type="PROSITE" id="PS50010">
    <property type="entry name" value="DH_2"/>
    <property type="match status" value="1"/>
</dbReference>
<gene>
    <name evidence="3" type="ORF">CL6EHI_081280</name>
</gene>
<dbReference type="GO" id="GO:0005085">
    <property type="term" value="F:guanyl-nucleotide exchange factor activity"/>
    <property type="evidence" value="ECO:0007669"/>
    <property type="project" value="InterPro"/>
</dbReference>
<dbReference type="VEuPathDB" id="AmoebaDB:EHI7A_036410"/>
<dbReference type="VEuPathDB" id="AmoebaDB:EHI8A_035030"/>
<dbReference type="VEuPathDB" id="AmoebaDB:EHI_081280"/>
<dbReference type="InterPro" id="IPR051092">
    <property type="entry name" value="FYVE_RhoGEF_PH"/>
</dbReference>
<proteinExistence type="predicted"/>
<dbReference type="EMBL" id="BDEQ01000001">
    <property type="protein sequence ID" value="GAT96598.1"/>
    <property type="molecule type" value="Genomic_DNA"/>
</dbReference>
<sequence>MKSLTPKERQDKLVKSTFERKGVILEVNGRWRFELHRGVIYEGMIGMYLGKNDSEKKIPITLDSLLIKSFHVYMEYLLGRSVCIKKEGLMKAVFVSCSLIKFGVSIENALEYGIKHFAVNNTHDDETKNKKILASGIVQCMTRETLNSMMLFNSKQDAEIFRSSVEVSPLDDVIYSFSEWLELPPRNSTRSKHSSSTIISSSKVKDIDESHSQSPHNVKSSPSDKSDNDKIVSQKSPKEVKTRLHESSPETTSPRTSSFEKSPEKSNEKTDLSKQTERLDRIEKIIKTSKEKVRNFSNSFMVSDSAPSTPRVEHEIKRTKNSNRETSLKSLSVTPPLDSYEDQMKDSEEDEQKKQKKALKLCRMSISNLENQKFSKSMRKTKKFDLSDEYQNKVYELNEEQEKALLKIQSFSRSHLIRKKYNFNKIKIRKAAINELYETEVSLLTKMKLMEENFMHPLMALGVSSNIINKIFLTLPQCIQSSTIFVDELKKRILPFHADTCIGDLLSLLITYITPYLSFTTDYNIALNTWKSQQKNPNFQKVVKLASTSENLKIEPLDLLLVQPVQRIMRYPMLIKEVIKQTPHNHPDYPYLKKALKEYHFFCTLANERSKMRDALADLANELNMDNLFVKNRYLIWSCSVINKKKTKLHVFNDMIILVQKQGRSDKWIIIDTLPIANDVDVSLSQKTITLKKYGRSIPLVVELEDIQQAKHVLSSISSIIRDECYNLQDDRAWLDFLDRSVLN</sequence>
<dbReference type="Pfam" id="PF00621">
    <property type="entry name" value="RhoGEF"/>
    <property type="match status" value="1"/>
</dbReference>
<feature type="domain" description="DH" evidence="2">
    <location>
        <begin position="428"/>
        <end position="609"/>
    </location>
</feature>
<dbReference type="SUPFAM" id="SSF48065">
    <property type="entry name" value="DBL homology domain (DH-domain)"/>
    <property type="match status" value="1"/>
</dbReference>
<dbReference type="AlphaFoldDB" id="A0A5K1U9S3"/>
<evidence type="ECO:0000313" key="3">
    <source>
        <dbReference type="EMBL" id="GAT96598.1"/>
    </source>
</evidence>
<reference evidence="3 4" key="1">
    <citation type="submission" date="2016-05" db="EMBL/GenBank/DDBJ databases">
        <title>First whole genome sequencing of Entamoeba histolytica HM1:IMSS-clone-6.</title>
        <authorList>
            <person name="Mukherjee Avik.K."/>
            <person name="Izumyama S."/>
            <person name="Nakada-Tsukui K."/>
            <person name="Nozaki T."/>
        </authorList>
    </citation>
    <scope>NUCLEOTIDE SEQUENCE [LARGE SCALE GENOMIC DNA]</scope>
    <source>
        <strain evidence="3 4">HM1:IMSS clone 6</strain>
    </source>
</reference>
<protein>
    <submittedName>
        <fullName evidence="3">Rho guanine nucleotide exchange factor putative</fullName>
    </submittedName>
</protein>
<evidence type="ECO:0000259" key="2">
    <source>
        <dbReference type="PROSITE" id="PS50010"/>
    </source>
</evidence>
<dbReference type="PANTHER" id="PTHR12673:SF263">
    <property type="entry name" value="PLECKSTRIN DOMAIN-CONTAINING PROTEIN"/>
    <property type="match status" value="1"/>
</dbReference>
<organism evidence="3 4">
    <name type="scientific">Entamoeba histolytica</name>
    <dbReference type="NCBI Taxonomy" id="5759"/>
    <lineage>
        <taxon>Eukaryota</taxon>
        <taxon>Amoebozoa</taxon>
        <taxon>Evosea</taxon>
        <taxon>Archamoebae</taxon>
        <taxon>Mastigamoebida</taxon>
        <taxon>Entamoebidae</taxon>
        <taxon>Entamoeba</taxon>
    </lineage>
</organism>
<dbReference type="CDD" id="cd00160">
    <property type="entry name" value="RhoGEF"/>
    <property type="match status" value="1"/>
</dbReference>
<evidence type="ECO:0000313" key="4">
    <source>
        <dbReference type="Proteomes" id="UP000078387"/>
    </source>
</evidence>
<dbReference type="Proteomes" id="UP000078387">
    <property type="component" value="Unassembled WGS sequence"/>
</dbReference>
<feature type="region of interest" description="Disordered" evidence="1">
    <location>
        <begin position="185"/>
        <end position="276"/>
    </location>
</feature>
<feature type="compositionally biased region" description="Basic and acidic residues" evidence="1">
    <location>
        <begin position="222"/>
        <end position="248"/>
    </location>
</feature>
<dbReference type="GO" id="GO:0005737">
    <property type="term" value="C:cytoplasm"/>
    <property type="evidence" value="ECO:0007669"/>
    <property type="project" value="TreeGrafter"/>
</dbReference>
<dbReference type="Gene3D" id="1.20.900.10">
    <property type="entry name" value="Dbl homology (DH) domain"/>
    <property type="match status" value="1"/>
</dbReference>
<dbReference type="SMART" id="SM00325">
    <property type="entry name" value="RhoGEF"/>
    <property type="match status" value="1"/>
</dbReference>
<dbReference type="InterPro" id="IPR035899">
    <property type="entry name" value="DBL_dom_sf"/>
</dbReference>
<dbReference type="VEuPathDB" id="AmoebaDB:KM1_074940"/>
<dbReference type="PANTHER" id="PTHR12673">
    <property type="entry name" value="FACIOGENITAL DYSPLASIA PROTEIN"/>
    <property type="match status" value="1"/>
</dbReference>
<dbReference type="OMA" id="QCITRET"/>
<feature type="region of interest" description="Disordered" evidence="1">
    <location>
        <begin position="300"/>
        <end position="355"/>
    </location>
</feature>
<comment type="caution">
    <text evidence="3">The sequence shown here is derived from an EMBL/GenBank/DDBJ whole genome shotgun (WGS) entry which is preliminary data.</text>
</comment>